<evidence type="ECO:0000256" key="1">
    <source>
        <dbReference type="SAM" id="MobiDB-lite"/>
    </source>
</evidence>
<feature type="region of interest" description="Disordered" evidence="1">
    <location>
        <begin position="33"/>
        <end position="179"/>
    </location>
</feature>
<dbReference type="PRINTS" id="PR01217">
    <property type="entry name" value="PRICHEXTENSN"/>
</dbReference>
<feature type="compositionally biased region" description="Pro residues" evidence="1">
    <location>
        <begin position="96"/>
        <end position="119"/>
    </location>
</feature>
<comment type="caution">
    <text evidence="2">The sequence shown here is derived from an EMBL/GenBank/DDBJ whole genome shotgun (WGS) entry which is preliminary data.</text>
</comment>
<gene>
    <name evidence="2" type="ORF">AAFF_G00170530</name>
</gene>
<proteinExistence type="predicted"/>
<protein>
    <submittedName>
        <fullName evidence="2">Uncharacterized protein</fullName>
    </submittedName>
</protein>
<dbReference type="AlphaFoldDB" id="A0AAD7R0E4"/>
<evidence type="ECO:0000313" key="3">
    <source>
        <dbReference type="Proteomes" id="UP001221898"/>
    </source>
</evidence>
<reference evidence="2" key="1">
    <citation type="journal article" date="2023" name="Science">
        <title>Genome structures resolve the early diversification of teleost fishes.</title>
        <authorList>
            <person name="Parey E."/>
            <person name="Louis A."/>
            <person name="Montfort J."/>
            <person name="Bouchez O."/>
            <person name="Roques C."/>
            <person name="Iampietro C."/>
            <person name="Lluch J."/>
            <person name="Castinel A."/>
            <person name="Donnadieu C."/>
            <person name="Desvignes T."/>
            <person name="Floi Bucao C."/>
            <person name="Jouanno E."/>
            <person name="Wen M."/>
            <person name="Mejri S."/>
            <person name="Dirks R."/>
            <person name="Jansen H."/>
            <person name="Henkel C."/>
            <person name="Chen W.J."/>
            <person name="Zahm M."/>
            <person name="Cabau C."/>
            <person name="Klopp C."/>
            <person name="Thompson A.W."/>
            <person name="Robinson-Rechavi M."/>
            <person name="Braasch I."/>
            <person name="Lecointre G."/>
            <person name="Bobe J."/>
            <person name="Postlethwait J.H."/>
            <person name="Berthelot C."/>
            <person name="Roest Crollius H."/>
            <person name="Guiguen Y."/>
        </authorList>
    </citation>
    <scope>NUCLEOTIDE SEQUENCE</scope>
    <source>
        <strain evidence="2">NC1722</strain>
    </source>
</reference>
<accession>A0AAD7R0E4</accession>
<organism evidence="2 3">
    <name type="scientific">Aldrovandia affinis</name>
    <dbReference type="NCBI Taxonomy" id="143900"/>
    <lineage>
        <taxon>Eukaryota</taxon>
        <taxon>Metazoa</taxon>
        <taxon>Chordata</taxon>
        <taxon>Craniata</taxon>
        <taxon>Vertebrata</taxon>
        <taxon>Euteleostomi</taxon>
        <taxon>Actinopterygii</taxon>
        <taxon>Neopterygii</taxon>
        <taxon>Teleostei</taxon>
        <taxon>Notacanthiformes</taxon>
        <taxon>Halosauridae</taxon>
        <taxon>Aldrovandia</taxon>
    </lineage>
</organism>
<dbReference type="Proteomes" id="UP001221898">
    <property type="component" value="Unassembled WGS sequence"/>
</dbReference>
<keyword evidence="3" id="KW-1185">Reference proteome</keyword>
<dbReference type="EMBL" id="JAINUG010002286">
    <property type="protein sequence ID" value="KAJ8349258.1"/>
    <property type="molecule type" value="Genomic_DNA"/>
</dbReference>
<evidence type="ECO:0000313" key="2">
    <source>
        <dbReference type="EMBL" id="KAJ8349258.1"/>
    </source>
</evidence>
<feature type="compositionally biased region" description="Pro residues" evidence="1">
    <location>
        <begin position="48"/>
        <end position="89"/>
    </location>
</feature>
<name>A0AAD7R0E4_9TELE</name>
<feature type="compositionally biased region" description="Polar residues" evidence="1">
    <location>
        <begin position="33"/>
        <end position="42"/>
    </location>
</feature>
<sequence length="209" mass="22297">MVCDKEKLLAERNQLKSCMGELWENFSCLSQELSPEQVQSLQHYGPVQRPPTQLPAPPILPSAPPTLPSAPPTLPQPRPAPRPSCPQPRPSCSAPRPSPTHPAPSPAHPAPSPAHPAPSPAHRASSPALDLPANPDSPTPEEPTESSSTQWGPGDRANGLLEAGPYQAPAHQEAEPPIEPCSVTVTVDFCREMTNKCTTAEQPRRDCAL</sequence>